<feature type="transmembrane region" description="Helical" evidence="7">
    <location>
        <begin position="280"/>
        <end position="299"/>
    </location>
</feature>
<evidence type="ECO:0000259" key="8">
    <source>
        <dbReference type="Pfam" id="PF01757"/>
    </source>
</evidence>
<evidence type="ECO:0000313" key="10">
    <source>
        <dbReference type="Proteomes" id="UP001312865"/>
    </source>
</evidence>
<comment type="caution">
    <text evidence="9">The sequence shown here is derived from an EMBL/GenBank/DDBJ whole genome shotgun (WGS) entry which is preliminary data.</text>
</comment>
<organism evidence="9 10">
    <name type="scientific">Bacillus spongiae</name>
    <dbReference type="NCBI Taxonomy" id="2683610"/>
    <lineage>
        <taxon>Bacteria</taxon>
        <taxon>Bacillati</taxon>
        <taxon>Bacillota</taxon>
        <taxon>Bacilli</taxon>
        <taxon>Bacillales</taxon>
        <taxon>Bacillaceae</taxon>
        <taxon>Bacillus</taxon>
    </lineage>
</organism>
<evidence type="ECO:0000256" key="1">
    <source>
        <dbReference type="ARBA" id="ARBA00004651"/>
    </source>
</evidence>
<feature type="transmembrane region" description="Helical" evidence="7">
    <location>
        <begin position="311"/>
        <end position="333"/>
    </location>
</feature>
<feature type="transmembrane region" description="Helical" evidence="7">
    <location>
        <begin position="185"/>
        <end position="203"/>
    </location>
</feature>
<feature type="transmembrane region" description="Helical" evidence="7">
    <location>
        <begin position="129"/>
        <end position="148"/>
    </location>
</feature>
<keyword evidence="4 7" id="KW-0812">Transmembrane</keyword>
<keyword evidence="9" id="KW-0012">Acyltransferase</keyword>
<dbReference type="PANTHER" id="PTHR40074">
    <property type="entry name" value="O-ACETYLTRANSFERASE WECH"/>
    <property type="match status" value="1"/>
</dbReference>
<keyword evidence="10" id="KW-1185">Reference proteome</keyword>
<reference evidence="9 10" key="1">
    <citation type="journal article" date="2018" name="J. Microbiol.">
        <title>Bacillus spongiae sp. nov., isolated from sponge of Jeju Island.</title>
        <authorList>
            <person name="Lee G.E."/>
            <person name="Im W.T."/>
            <person name="Park J.S."/>
        </authorList>
    </citation>
    <scope>NUCLEOTIDE SEQUENCE [LARGE SCALE GENOMIC DNA]</scope>
    <source>
        <strain evidence="9 10">135PIL107-10</strain>
    </source>
</reference>
<keyword evidence="6 7" id="KW-0472">Membrane</keyword>
<dbReference type="Proteomes" id="UP001312865">
    <property type="component" value="Unassembled WGS sequence"/>
</dbReference>
<keyword evidence="5 7" id="KW-1133">Transmembrane helix</keyword>
<evidence type="ECO:0000313" key="9">
    <source>
        <dbReference type="EMBL" id="MEI5908242.1"/>
    </source>
</evidence>
<dbReference type="GO" id="GO:0016746">
    <property type="term" value="F:acyltransferase activity"/>
    <property type="evidence" value="ECO:0007669"/>
    <property type="project" value="UniProtKB-KW"/>
</dbReference>
<dbReference type="RefSeq" id="WP_336587680.1">
    <property type="nucleotide sequence ID" value="NZ_JBBAXC010000011.1"/>
</dbReference>
<evidence type="ECO:0000256" key="6">
    <source>
        <dbReference type="ARBA" id="ARBA00023136"/>
    </source>
</evidence>
<accession>A0ABU8HG37</accession>
<dbReference type="Pfam" id="PF01757">
    <property type="entry name" value="Acyl_transf_3"/>
    <property type="match status" value="1"/>
</dbReference>
<feature type="domain" description="Acyltransferase 3" evidence="8">
    <location>
        <begin position="11"/>
        <end position="329"/>
    </location>
</feature>
<feature type="transmembrane region" description="Helical" evidence="7">
    <location>
        <begin position="252"/>
        <end position="268"/>
    </location>
</feature>
<evidence type="ECO:0000256" key="7">
    <source>
        <dbReference type="SAM" id="Phobius"/>
    </source>
</evidence>
<dbReference type="PANTHER" id="PTHR40074:SF2">
    <property type="entry name" value="O-ACETYLTRANSFERASE WECH"/>
    <property type="match status" value="1"/>
</dbReference>
<evidence type="ECO:0000256" key="4">
    <source>
        <dbReference type="ARBA" id="ARBA00022692"/>
    </source>
</evidence>
<dbReference type="InterPro" id="IPR002656">
    <property type="entry name" value="Acyl_transf_3_dom"/>
</dbReference>
<feature type="transmembrane region" description="Helical" evidence="7">
    <location>
        <begin position="223"/>
        <end position="246"/>
    </location>
</feature>
<evidence type="ECO:0000256" key="5">
    <source>
        <dbReference type="ARBA" id="ARBA00022989"/>
    </source>
</evidence>
<sequence>MSKFIVKELFLLRSVACLAVVIIHAIYSVFVNFGIRKAPDYMEINYVLFVFQILLMFGTPMFVFISEFILANAYKGKVPKGFFRKRLKFIFVPFIVIGLFNTLIVTFQHNDVSSQLFFSKLYEQFVLGYFHGYFVLIIFQFYLLHFLFTKYIDKKFNMKYVIIVSLIINILYLGYFNFIEPNPTFPFHLLFIAWVGYFTVAYYSGKYFDKFKATLQKYKKIVIIAPFVTSFIVLLLCYSSLLTYIQSKRVDMIIHTMAMAFFLFYLGMKMKSIPRPLVKISQYSFGIYLLHPFFFLLSQSLFTNTFSIGNLILYFVFATSLALLGSMACIYLLNQFKFGSYIVGKVGIGIKPSSPTNPHPVHHYKENSV</sequence>
<protein>
    <submittedName>
        <fullName evidence="9">Acyltransferase family protein</fullName>
    </submittedName>
</protein>
<evidence type="ECO:0000256" key="3">
    <source>
        <dbReference type="ARBA" id="ARBA00022475"/>
    </source>
</evidence>
<proteinExistence type="inferred from homology"/>
<keyword evidence="9" id="KW-0808">Transferase</keyword>
<feature type="transmembrane region" description="Helical" evidence="7">
    <location>
        <begin position="47"/>
        <end position="70"/>
    </location>
</feature>
<evidence type="ECO:0000256" key="2">
    <source>
        <dbReference type="ARBA" id="ARBA00007400"/>
    </source>
</evidence>
<gene>
    <name evidence="9" type="ORF">WAK64_14380</name>
</gene>
<comment type="similarity">
    <text evidence="2">Belongs to the acyltransferase 3 family.</text>
</comment>
<feature type="transmembrane region" description="Helical" evidence="7">
    <location>
        <begin position="160"/>
        <end position="179"/>
    </location>
</feature>
<feature type="transmembrane region" description="Helical" evidence="7">
    <location>
        <begin position="12"/>
        <end position="35"/>
    </location>
</feature>
<name>A0ABU8HG37_9BACI</name>
<feature type="transmembrane region" description="Helical" evidence="7">
    <location>
        <begin position="90"/>
        <end position="109"/>
    </location>
</feature>
<keyword evidence="3" id="KW-1003">Cell membrane</keyword>
<dbReference type="EMBL" id="JBBAXC010000011">
    <property type="protein sequence ID" value="MEI5908242.1"/>
    <property type="molecule type" value="Genomic_DNA"/>
</dbReference>
<comment type="subcellular location">
    <subcellularLocation>
        <location evidence="1">Cell membrane</location>
        <topology evidence="1">Multi-pass membrane protein</topology>
    </subcellularLocation>
</comment>